<comment type="subcellular location">
    <subcellularLocation>
        <location evidence="1">Membrane</location>
        <topology evidence="1">Multi-pass membrane protein</topology>
    </subcellularLocation>
</comment>
<feature type="transmembrane region" description="Helical" evidence="5">
    <location>
        <begin position="128"/>
        <end position="144"/>
    </location>
</feature>
<dbReference type="InterPro" id="IPR004837">
    <property type="entry name" value="NaCa_Exmemb"/>
</dbReference>
<keyword evidence="3 5" id="KW-1133">Transmembrane helix</keyword>
<keyword evidence="4 5" id="KW-0472">Membrane</keyword>
<feature type="domain" description="Sodium/calcium exchanger membrane region" evidence="6">
    <location>
        <begin position="5"/>
        <end position="144"/>
    </location>
</feature>
<dbReference type="Pfam" id="PF01699">
    <property type="entry name" value="Na_Ca_ex"/>
    <property type="match status" value="2"/>
</dbReference>
<sequence>MTEIWVPLVGGLLLLVAGGDLLVRSAVQTAERLGMSPLVIGLTLVGFGTSMPELVTSVQAGLRGAPGVAYGNIVGSNIANILLITGLSALLCPVIVTRSALWRDAGVMFVVAVFFAGLAMVFPMGRLLGGMMIFGLIGYLWVVIRQERTSAQTSTPHDTSHAVSKTGPMQPPFPAERSLGLSIFIALSGLAMVIAGGWLLVSGAVALARGAGLSETLIGLTIVAVGTSLPELITSVIAALKRQGDVAFGNVVGSNIYNILGIGGTTALIAPSHVPEKIVRFDAPVMVGTSLLLMIFAATGMRIERREGAVLFAGYLAYLAMLWP</sequence>
<feature type="transmembrane region" description="Helical" evidence="5">
    <location>
        <begin position="247"/>
        <end position="271"/>
    </location>
</feature>
<comment type="caution">
    <text evidence="7">The sequence shown here is derived from an EMBL/GenBank/DDBJ whole genome shotgun (WGS) entry which is preliminary data.</text>
</comment>
<evidence type="ECO:0000259" key="6">
    <source>
        <dbReference type="Pfam" id="PF01699"/>
    </source>
</evidence>
<keyword evidence="8" id="KW-1185">Reference proteome</keyword>
<dbReference type="PANTHER" id="PTHR10846:SF8">
    <property type="entry name" value="INNER MEMBRANE PROTEIN YRBG"/>
    <property type="match status" value="1"/>
</dbReference>
<dbReference type="Proteomes" id="UP000244077">
    <property type="component" value="Unassembled WGS sequence"/>
</dbReference>
<feature type="transmembrane region" description="Helical" evidence="5">
    <location>
        <begin position="217"/>
        <end position="240"/>
    </location>
</feature>
<feature type="transmembrane region" description="Helical" evidence="5">
    <location>
        <begin position="179"/>
        <end position="205"/>
    </location>
</feature>
<evidence type="ECO:0000256" key="1">
    <source>
        <dbReference type="ARBA" id="ARBA00004141"/>
    </source>
</evidence>
<gene>
    <name evidence="7" type="ORF">C8N42_106145</name>
</gene>
<evidence type="ECO:0000313" key="8">
    <source>
        <dbReference type="Proteomes" id="UP000244077"/>
    </source>
</evidence>
<feature type="domain" description="Sodium/calcium exchanger membrane region" evidence="6">
    <location>
        <begin position="182"/>
        <end position="322"/>
    </location>
</feature>
<evidence type="ECO:0000256" key="4">
    <source>
        <dbReference type="ARBA" id="ARBA00023136"/>
    </source>
</evidence>
<feature type="transmembrane region" description="Helical" evidence="5">
    <location>
        <begin position="78"/>
        <end position="96"/>
    </location>
</feature>
<proteinExistence type="predicted"/>
<feature type="transmembrane region" description="Helical" evidence="5">
    <location>
        <begin position="283"/>
        <end position="301"/>
    </location>
</feature>
<dbReference type="RefSeq" id="WP_107816507.1">
    <property type="nucleotide sequence ID" value="NZ_QAOH01000006.1"/>
</dbReference>
<name>A0A2T5HM33_9RHOB</name>
<feature type="transmembrane region" description="Helical" evidence="5">
    <location>
        <begin position="105"/>
        <end position="122"/>
    </location>
</feature>
<dbReference type="PANTHER" id="PTHR10846">
    <property type="entry name" value="SODIUM/POTASSIUM/CALCIUM EXCHANGER"/>
    <property type="match status" value="1"/>
</dbReference>
<evidence type="ECO:0000313" key="7">
    <source>
        <dbReference type="EMBL" id="PTQ72635.1"/>
    </source>
</evidence>
<dbReference type="GO" id="GO:0008273">
    <property type="term" value="F:calcium, potassium:sodium antiporter activity"/>
    <property type="evidence" value="ECO:0007669"/>
    <property type="project" value="TreeGrafter"/>
</dbReference>
<dbReference type="AlphaFoldDB" id="A0A2T5HM33"/>
<protein>
    <submittedName>
        <fullName evidence="7">Cation:H+ antiporter</fullName>
    </submittedName>
</protein>
<dbReference type="InterPro" id="IPR004481">
    <property type="entry name" value="K/Na/Ca-exchanger"/>
</dbReference>
<accession>A0A2T5HM33</accession>
<dbReference type="EMBL" id="QAOH01000006">
    <property type="protein sequence ID" value="PTQ72635.1"/>
    <property type="molecule type" value="Genomic_DNA"/>
</dbReference>
<reference evidence="7 8" key="1">
    <citation type="submission" date="2018-04" db="EMBL/GenBank/DDBJ databases">
        <title>Genomic Encyclopedia of Archaeal and Bacterial Type Strains, Phase II (KMG-II): from individual species to whole genera.</title>
        <authorList>
            <person name="Goeker M."/>
        </authorList>
    </citation>
    <scope>NUCLEOTIDE SEQUENCE [LARGE SCALE GENOMIC DNA]</scope>
    <source>
        <strain evidence="7 8">DSM 100434</strain>
    </source>
</reference>
<evidence type="ECO:0000256" key="2">
    <source>
        <dbReference type="ARBA" id="ARBA00022692"/>
    </source>
</evidence>
<dbReference type="OrthoDB" id="9794225at2"/>
<evidence type="ECO:0000256" key="3">
    <source>
        <dbReference type="ARBA" id="ARBA00022989"/>
    </source>
</evidence>
<keyword evidence="2 5" id="KW-0812">Transmembrane</keyword>
<dbReference type="GO" id="GO:0006874">
    <property type="term" value="P:intracellular calcium ion homeostasis"/>
    <property type="evidence" value="ECO:0007669"/>
    <property type="project" value="TreeGrafter"/>
</dbReference>
<dbReference type="NCBIfam" id="TIGR00367">
    <property type="entry name" value="calcium/sodium antiporter"/>
    <property type="match status" value="1"/>
</dbReference>
<dbReference type="GO" id="GO:0005262">
    <property type="term" value="F:calcium channel activity"/>
    <property type="evidence" value="ECO:0007669"/>
    <property type="project" value="TreeGrafter"/>
</dbReference>
<dbReference type="InterPro" id="IPR044880">
    <property type="entry name" value="NCX_ion-bd_dom_sf"/>
</dbReference>
<evidence type="ECO:0000256" key="5">
    <source>
        <dbReference type="SAM" id="Phobius"/>
    </source>
</evidence>
<dbReference type="GO" id="GO:0005886">
    <property type="term" value="C:plasma membrane"/>
    <property type="evidence" value="ECO:0007669"/>
    <property type="project" value="TreeGrafter"/>
</dbReference>
<organism evidence="7 8">
    <name type="scientific">Celeribacter persicus</name>
    <dbReference type="NCBI Taxonomy" id="1651082"/>
    <lineage>
        <taxon>Bacteria</taxon>
        <taxon>Pseudomonadati</taxon>
        <taxon>Pseudomonadota</taxon>
        <taxon>Alphaproteobacteria</taxon>
        <taxon>Rhodobacterales</taxon>
        <taxon>Roseobacteraceae</taxon>
        <taxon>Celeribacter</taxon>
    </lineage>
</organism>
<dbReference type="Gene3D" id="1.20.1420.30">
    <property type="entry name" value="NCX, central ion-binding region"/>
    <property type="match status" value="1"/>
</dbReference>